<sequence length="172" mass="19569">MSAVQIRTANIDDLESILNIYNQEIINGTATWNHTAMAWSDIQAWFKTLQDQNYPVLVAEHQPTAKIIGYANYDEFRSIQGFSKTIEHAVFLHPDYTGQGIGKQLLLRLMEIASRQGMHIMVAAIDSENIASIHLHRKLGFIQTGYMPQVGEKFGQWRDLVLLQLNLDQNSL</sequence>
<protein>
    <recommendedName>
        <fullName evidence="3">N-acetyltransferase domain-containing protein</fullName>
    </recommendedName>
</protein>
<keyword evidence="2" id="KW-0012">Acyltransferase</keyword>
<dbReference type="EMBL" id="APPI01000012">
    <property type="protein sequence ID" value="ENV14047.1"/>
    <property type="molecule type" value="Genomic_DNA"/>
</dbReference>
<dbReference type="PROSITE" id="PS51186">
    <property type="entry name" value="GNAT"/>
    <property type="match status" value="1"/>
</dbReference>
<evidence type="ECO:0000259" key="3">
    <source>
        <dbReference type="PROSITE" id="PS51186"/>
    </source>
</evidence>
<dbReference type="InterPro" id="IPR000182">
    <property type="entry name" value="GNAT_dom"/>
</dbReference>
<evidence type="ECO:0000313" key="4">
    <source>
        <dbReference type="EMBL" id="ENV14047.1"/>
    </source>
</evidence>
<gene>
    <name evidence="4" type="ORF">F965_01155</name>
</gene>
<dbReference type="SUPFAM" id="SSF55729">
    <property type="entry name" value="Acyl-CoA N-acyltransferases (Nat)"/>
    <property type="match status" value="1"/>
</dbReference>
<name>N8WPP6_9GAMM</name>
<keyword evidence="1" id="KW-0808">Transferase</keyword>
<organism evidence="4 5">
    <name type="scientific">Acinetobacter schindleri NIPH 900</name>
    <dbReference type="NCBI Taxonomy" id="1217675"/>
    <lineage>
        <taxon>Bacteria</taxon>
        <taxon>Pseudomonadati</taxon>
        <taxon>Pseudomonadota</taxon>
        <taxon>Gammaproteobacteria</taxon>
        <taxon>Moraxellales</taxon>
        <taxon>Moraxellaceae</taxon>
        <taxon>Acinetobacter</taxon>
    </lineage>
</organism>
<evidence type="ECO:0000256" key="1">
    <source>
        <dbReference type="ARBA" id="ARBA00022679"/>
    </source>
</evidence>
<dbReference type="AlphaFoldDB" id="N8WPP6"/>
<comment type="caution">
    <text evidence="4">The sequence shown here is derived from an EMBL/GenBank/DDBJ whole genome shotgun (WGS) entry which is preliminary data.</text>
</comment>
<evidence type="ECO:0000256" key="2">
    <source>
        <dbReference type="ARBA" id="ARBA00023315"/>
    </source>
</evidence>
<accession>N8WPP6</accession>
<dbReference type="RefSeq" id="WP_004813817.1">
    <property type="nucleotide sequence ID" value="NZ_KB849451.1"/>
</dbReference>
<dbReference type="GO" id="GO:0016747">
    <property type="term" value="F:acyltransferase activity, transferring groups other than amino-acyl groups"/>
    <property type="evidence" value="ECO:0007669"/>
    <property type="project" value="InterPro"/>
</dbReference>
<reference evidence="4 5" key="1">
    <citation type="submission" date="2013-02" db="EMBL/GenBank/DDBJ databases">
        <title>The Genome Sequence of Acinetobacter schindleri NIPH 900.</title>
        <authorList>
            <consortium name="The Broad Institute Genome Sequencing Platform"/>
            <consortium name="The Broad Institute Genome Sequencing Center for Infectious Disease"/>
            <person name="Cerqueira G."/>
            <person name="Feldgarden M."/>
            <person name="Courvalin P."/>
            <person name="Perichon B."/>
            <person name="Grillot-Courvalin C."/>
            <person name="Clermont D."/>
            <person name="Rocha E."/>
            <person name="Yoon E.-J."/>
            <person name="Nemec A."/>
            <person name="Walker B."/>
            <person name="Young S.K."/>
            <person name="Zeng Q."/>
            <person name="Gargeya S."/>
            <person name="Fitzgerald M."/>
            <person name="Haas B."/>
            <person name="Abouelleil A."/>
            <person name="Alvarado L."/>
            <person name="Arachchi H.M."/>
            <person name="Berlin A.M."/>
            <person name="Chapman S.B."/>
            <person name="Dewar J."/>
            <person name="Goldberg J."/>
            <person name="Griggs A."/>
            <person name="Gujja S."/>
            <person name="Hansen M."/>
            <person name="Howarth C."/>
            <person name="Imamovic A."/>
            <person name="Larimer J."/>
            <person name="McCowan C."/>
            <person name="Murphy C."/>
            <person name="Neiman D."/>
            <person name="Pearson M."/>
            <person name="Priest M."/>
            <person name="Roberts A."/>
            <person name="Saif S."/>
            <person name="Shea T."/>
            <person name="Sisk P."/>
            <person name="Sykes S."/>
            <person name="Wortman J."/>
            <person name="Nusbaum C."/>
            <person name="Birren B."/>
        </authorList>
    </citation>
    <scope>NUCLEOTIDE SEQUENCE [LARGE SCALE GENOMIC DNA]</scope>
    <source>
        <strain evidence="4 5">NIPH 900</strain>
    </source>
</reference>
<dbReference type="Pfam" id="PF00583">
    <property type="entry name" value="Acetyltransf_1"/>
    <property type="match status" value="1"/>
</dbReference>
<dbReference type="CDD" id="cd04301">
    <property type="entry name" value="NAT_SF"/>
    <property type="match status" value="1"/>
</dbReference>
<dbReference type="PANTHER" id="PTHR43072:SF23">
    <property type="entry name" value="UPF0039 PROTEIN C11D3.02C"/>
    <property type="match status" value="1"/>
</dbReference>
<dbReference type="Gene3D" id="3.40.630.30">
    <property type="match status" value="1"/>
</dbReference>
<dbReference type="PANTHER" id="PTHR43072">
    <property type="entry name" value="N-ACETYLTRANSFERASE"/>
    <property type="match status" value="1"/>
</dbReference>
<evidence type="ECO:0000313" key="5">
    <source>
        <dbReference type="Proteomes" id="UP000018438"/>
    </source>
</evidence>
<dbReference type="HOGENOM" id="CLU_013985_4_4_6"/>
<dbReference type="PATRIC" id="fig|1217675.3.peg.1117"/>
<proteinExistence type="predicted"/>
<feature type="domain" description="N-acetyltransferase" evidence="3">
    <location>
        <begin position="4"/>
        <end position="168"/>
    </location>
</feature>
<keyword evidence="5" id="KW-1185">Reference proteome</keyword>
<dbReference type="InterPro" id="IPR016181">
    <property type="entry name" value="Acyl_CoA_acyltransferase"/>
</dbReference>
<dbReference type="Proteomes" id="UP000018438">
    <property type="component" value="Unassembled WGS sequence"/>
</dbReference>